<dbReference type="EMBL" id="UGQT01000001">
    <property type="protein sequence ID" value="STZ57633.1"/>
    <property type="molecule type" value="Genomic_DNA"/>
</dbReference>
<feature type="domain" description="Helicase HerA central" evidence="2">
    <location>
        <begin position="153"/>
        <end position="283"/>
    </location>
</feature>
<proteinExistence type="predicted"/>
<keyword evidence="1" id="KW-1133">Transmembrane helix</keyword>
<evidence type="ECO:0000313" key="4">
    <source>
        <dbReference type="Proteomes" id="UP000254978"/>
    </source>
</evidence>
<sequence length="698" mass="75168">MTRARSWDSISQETLTVGHVVEVTPSAVTVELDIEAPHGTSINHGVLQRFPSVNGFVALPCEAGVILAIVLWLGIVDSPALARTRQEAGVLGLPTGGRRLKAMALGLVRRDSRGELRLERGALTFPTVGDPVRLPTGSEAALAVPLLAGGGLRIGTAPMAGDSPVVVSPNRLFGRHLAILGNTGSGKSCSLAHLLRTSARLAIEGGGTFRAIVLDLNGEYGQTFADLEGVIPVRRYTVEPDVDANVETLRVPYWLWSFREWSAFAAASGRSQAPVLRQALHILRTSTYGGVPEGVVTVVAGRRIVLQFKSERVATRDITAKLSELERIRQSCKAVYESAGGDGADELRALHGALKAVLDRRRSSDSRYKWAMGVAGPSVEECRELISSFDSALEALGVPSMIGDVSSIDTPTPFNALDLVQLIELIGVDAGSDVASWVAPMQDRLTIAMSDRRMNNVCGYRDEESLEGWIDRLIGKDESGQISVLDLSLIPSQAQHVIASVIARSVLEVLERGRRVAGAAPVILAIEEAHALVRRRADTSLDEVSTGMADLCREAFERIGREGRKFGLSLVVSSQRPSELSETVLSQCNTFLVHRIVNGRDQDLVRRLVPDSLGDLVNEVSAYPARTALLLGAAAEIPVLVEVEMLDGRFRPNASDPDFEAAWRNGAPLDVARLAAAWAPKREQVEAIEDADEDEPPF</sequence>
<dbReference type="InterPro" id="IPR008571">
    <property type="entry name" value="HerA-like"/>
</dbReference>
<dbReference type="OrthoDB" id="9806951at2"/>
<dbReference type="SUPFAM" id="SSF52540">
    <property type="entry name" value="P-loop containing nucleoside triphosphate hydrolases"/>
    <property type="match status" value="1"/>
</dbReference>
<dbReference type="Gene3D" id="3.40.50.300">
    <property type="entry name" value="P-loop containing nucleotide triphosphate hydrolases"/>
    <property type="match status" value="2"/>
</dbReference>
<evidence type="ECO:0000313" key="3">
    <source>
        <dbReference type="EMBL" id="STZ57633.1"/>
    </source>
</evidence>
<keyword evidence="1" id="KW-0472">Membrane</keyword>
<dbReference type="PANTHER" id="PTHR42957:SF1">
    <property type="entry name" value="HELICASE MJ1565-RELATED"/>
    <property type="match status" value="1"/>
</dbReference>
<dbReference type="RefSeq" id="WP_147289298.1">
    <property type="nucleotide sequence ID" value="NZ_AP022600.1"/>
</dbReference>
<dbReference type="InterPro" id="IPR027417">
    <property type="entry name" value="P-loop_NTPase"/>
</dbReference>
<keyword evidence="1" id="KW-0812">Transmembrane</keyword>
<evidence type="ECO:0000256" key="1">
    <source>
        <dbReference type="SAM" id="Phobius"/>
    </source>
</evidence>
<feature type="transmembrane region" description="Helical" evidence="1">
    <location>
        <begin position="56"/>
        <end position="75"/>
    </location>
</feature>
<dbReference type="InterPro" id="IPR002789">
    <property type="entry name" value="HerA_central"/>
</dbReference>
<organism evidence="3 4">
    <name type="scientific">Mycolicibacterium tokaiense</name>
    <dbReference type="NCBI Taxonomy" id="39695"/>
    <lineage>
        <taxon>Bacteria</taxon>
        <taxon>Bacillati</taxon>
        <taxon>Actinomycetota</taxon>
        <taxon>Actinomycetes</taxon>
        <taxon>Mycobacteriales</taxon>
        <taxon>Mycobacteriaceae</taxon>
        <taxon>Mycolicibacterium</taxon>
    </lineage>
</organism>
<accession>A0A378TCS5</accession>
<dbReference type="PANTHER" id="PTHR42957">
    <property type="entry name" value="HELICASE MJ1565-RELATED"/>
    <property type="match status" value="1"/>
</dbReference>
<dbReference type="Proteomes" id="UP000254978">
    <property type="component" value="Unassembled WGS sequence"/>
</dbReference>
<dbReference type="Pfam" id="PF01935">
    <property type="entry name" value="DUF87"/>
    <property type="match status" value="1"/>
</dbReference>
<name>A0A378TCS5_9MYCO</name>
<dbReference type="AlphaFoldDB" id="A0A378TCS5"/>
<keyword evidence="4" id="KW-1185">Reference proteome</keyword>
<evidence type="ECO:0000259" key="2">
    <source>
        <dbReference type="Pfam" id="PF01935"/>
    </source>
</evidence>
<gene>
    <name evidence="3" type="ORF">NCTC10821_01136</name>
</gene>
<reference evidence="3 4" key="1">
    <citation type="submission" date="2018-06" db="EMBL/GenBank/DDBJ databases">
        <authorList>
            <consortium name="Pathogen Informatics"/>
            <person name="Doyle S."/>
        </authorList>
    </citation>
    <scope>NUCLEOTIDE SEQUENCE [LARGE SCALE GENOMIC DNA]</scope>
    <source>
        <strain evidence="3 4">NCTC10821</strain>
    </source>
</reference>
<protein>
    <submittedName>
        <fullName evidence="3">Type IV secretory pathway, VirB4 components</fullName>
    </submittedName>
</protein>